<dbReference type="Proteomes" id="UP000565576">
    <property type="component" value="Unassembled WGS sequence"/>
</dbReference>
<proteinExistence type="predicted"/>
<comment type="caution">
    <text evidence="1">The sequence shown here is derived from an EMBL/GenBank/DDBJ whole genome shotgun (WGS) entry which is preliminary data.</text>
</comment>
<organism evidence="1 2">
    <name type="scientific">Rhizobium lusitanum</name>
    <dbReference type="NCBI Taxonomy" id="293958"/>
    <lineage>
        <taxon>Bacteria</taxon>
        <taxon>Pseudomonadati</taxon>
        <taxon>Pseudomonadota</taxon>
        <taxon>Alphaproteobacteria</taxon>
        <taxon>Hyphomicrobiales</taxon>
        <taxon>Rhizobiaceae</taxon>
        <taxon>Rhizobium/Agrobacterium group</taxon>
        <taxon>Rhizobium</taxon>
    </lineage>
</organism>
<dbReference type="EMBL" id="JACHBG010000009">
    <property type="protein sequence ID" value="MBB6486719.1"/>
    <property type="molecule type" value="Genomic_DNA"/>
</dbReference>
<dbReference type="RefSeq" id="WP_184706947.1">
    <property type="nucleotide sequence ID" value="NZ_JACHBG010000009.1"/>
</dbReference>
<gene>
    <name evidence="1" type="ORF">GGD46_004018</name>
</gene>
<reference evidence="1 2" key="1">
    <citation type="submission" date="2020-08" db="EMBL/GenBank/DDBJ databases">
        <title>Genomic Encyclopedia of Type Strains, Phase IV (KMG-V): Genome sequencing to study the core and pangenomes of soil and plant-associated prokaryotes.</title>
        <authorList>
            <person name="Whitman W."/>
        </authorList>
    </citation>
    <scope>NUCLEOTIDE SEQUENCE [LARGE SCALE GENOMIC DNA]</scope>
    <source>
        <strain evidence="1 2">SEMIA 4060</strain>
    </source>
</reference>
<accession>A0A7X0ITT8</accession>
<dbReference type="AlphaFoldDB" id="A0A7X0ITT8"/>
<sequence length="76" mass="8513">MPGGARVESILLEALTPDRIAIAVAALGQMEEGGRQLEPQWALRRERAGYETERARRQYDAVEPENHLVARSLERG</sequence>
<name>A0A7X0ITT8_9HYPH</name>
<evidence type="ECO:0000313" key="1">
    <source>
        <dbReference type="EMBL" id="MBB6486719.1"/>
    </source>
</evidence>
<evidence type="ECO:0000313" key="2">
    <source>
        <dbReference type="Proteomes" id="UP000565576"/>
    </source>
</evidence>
<protein>
    <submittedName>
        <fullName evidence="1">Uncharacterized protein</fullName>
    </submittedName>
</protein>